<dbReference type="InterPro" id="IPR002508">
    <property type="entry name" value="MurNAc-LAA_cat"/>
</dbReference>
<sequence length="429" mass="45982">MLNDLFITIAAGTYHMNFDWTDMTASMHKVGMSLVSLLAASVLATQPADAAGIKRIDSGSTEIFVAFDGLVEGASTFTLAGPDRIAIDVRGGQAGRGGRASGIVKAVRQGQFDPQTARIVFDLKQPAIVTGGQFSADGKSLRLKLKPVSGVAGTGVRKNFLPPAQFRAEPPKNTYSVKVPLGRPKDSVKLPKISGPDDPERPLVVIDAGHGGHDPGAISPHGNQREKDVTLAIAKAIRDRLVDSGRVRVALTRETDKFLVLEERYGIARRLGADLFISLHADAAGNEEASGATVYTLSEVASDREASKLAARENKSNIINGVNLGGANREVSSILIDLTQRETMNVSADFAKLLHREGRRKMPFRNNPHRFASFVVLKAPDTPSVLFEAGYLTNRNDAAFLSSLDGRARVADGVATAIETHFARKLAQR</sequence>
<feature type="domain" description="MurNAc-LAA" evidence="4">
    <location>
        <begin position="265"/>
        <end position="419"/>
    </location>
</feature>
<dbReference type="Gene3D" id="2.60.40.3500">
    <property type="match status" value="1"/>
</dbReference>
<evidence type="ECO:0000256" key="3">
    <source>
        <dbReference type="ARBA" id="ARBA00022801"/>
    </source>
</evidence>
<evidence type="ECO:0000256" key="2">
    <source>
        <dbReference type="ARBA" id="ARBA00011901"/>
    </source>
</evidence>
<evidence type="ECO:0000256" key="1">
    <source>
        <dbReference type="ARBA" id="ARBA00001561"/>
    </source>
</evidence>
<keyword evidence="6" id="KW-1185">Reference proteome</keyword>
<dbReference type="Gene3D" id="3.40.630.40">
    <property type="entry name" value="Zn-dependent exopeptidases"/>
    <property type="match status" value="1"/>
</dbReference>
<protein>
    <recommendedName>
        <fullName evidence="2">N-acetylmuramoyl-L-alanine amidase</fullName>
        <ecNumber evidence="2">3.5.1.28</ecNumber>
    </recommendedName>
</protein>
<dbReference type="GO" id="GO:0030288">
    <property type="term" value="C:outer membrane-bounded periplasmic space"/>
    <property type="evidence" value="ECO:0007669"/>
    <property type="project" value="TreeGrafter"/>
</dbReference>
<accession>A0A1N6EKM4</accession>
<reference evidence="6" key="1">
    <citation type="submission" date="2016-11" db="EMBL/GenBank/DDBJ databases">
        <authorList>
            <person name="Varghese N."/>
            <person name="Submissions S."/>
        </authorList>
    </citation>
    <scope>NUCLEOTIDE SEQUENCE [LARGE SCALE GENOMIC DNA]</scope>
    <source>
        <strain evidence="6">DSM 22363</strain>
    </source>
</reference>
<dbReference type="AlphaFoldDB" id="A0A1N6EKM4"/>
<dbReference type="InterPro" id="IPR021731">
    <property type="entry name" value="AMIN_dom"/>
</dbReference>
<dbReference type="GO" id="GO:0008745">
    <property type="term" value="F:N-acetylmuramoyl-L-alanine amidase activity"/>
    <property type="evidence" value="ECO:0007669"/>
    <property type="project" value="UniProtKB-EC"/>
</dbReference>
<evidence type="ECO:0000313" key="6">
    <source>
        <dbReference type="Proteomes" id="UP000185192"/>
    </source>
</evidence>
<dbReference type="STRING" id="1123272.SAMN02745824_1975"/>
<dbReference type="Pfam" id="PF01520">
    <property type="entry name" value="Amidase_3"/>
    <property type="match status" value="1"/>
</dbReference>
<dbReference type="PANTHER" id="PTHR30404:SF0">
    <property type="entry name" value="N-ACETYLMURAMOYL-L-ALANINE AMIDASE AMIC"/>
    <property type="match status" value="1"/>
</dbReference>
<dbReference type="SUPFAM" id="SSF53187">
    <property type="entry name" value="Zn-dependent exopeptidases"/>
    <property type="match status" value="1"/>
</dbReference>
<proteinExistence type="predicted"/>
<dbReference type="InterPro" id="IPR050695">
    <property type="entry name" value="N-acetylmuramoyl_amidase_3"/>
</dbReference>
<dbReference type="SMART" id="SM00646">
    <property type="entry name" value="Ami_3"/>
    <property type="match status" value="1"/>
</dbReference>
<dbReference type="Pfam" id="PF11741">
    <property type="entry name" value="AMIN"/>
    <property type="match status" value="1"/>
</dbReference>
<dbReference type="EMBL" id="FSQW01000002">
    <property type="protein sequence ID" value="SIN83596.1"/>
    <property type="molecule type" value="Genomic_DNA"/>
</dbReference>
<dbReference type="EC" id="3.5.1.28" evidence="2"/>
<evidence type="ECO:0000259" key="4">
    <source>
        <dbReference type="SMART" id="SM00646"/>
    </source>
</evidence>
<evidence type="ECO:0000313" key="5">
    <source>
        <dbReference type="EMBL" id="SIN83596.1"/>
    </source>
</evidence>
<name>A0A1N6EKM4_9SPHN</name>
<keyword evidence="3" id="KW-0378">Hydrolase</keyword>
<organism evidence="5 6">
    <name type="scientific">Parasphingorhabdus marina DSM 22363</name>
    <dbReference type="NCBI Taxonomy" id="1123272"/>
    <lineage>
        <taxon>Bacteria</taxon>
        <taxon>Pseudomonadati</taxon>
        <taxon>Pseudomonadota</taxon>
        <taxon>Alphaproteobacteria</taxon>
        <taxon>Sphingomonadales</taxon>
        <taxon>Sphingomonadaceae</taxon>
        <taxon>Parasphingorhabdus</taxon>
    </lineage>
</organism>
<gene>
    <name evidence="5" type="ORF">SAMN02745824_1975</name>
</gene>
<dbReference type="CDD" id="cd02696">
    <property type="entry name" value="MurNAc-LAA"/>
    <property type="match status" value="1"/>
</dbReference>
<dbReference type="PANTHER" id="PTHR30404">
    <property type="entry name" value="N-ACETYLMURAMOYL-L-ALANINE AMIDASE"/>
    <property type="match status" value="1"/>
</dbReference>
<dbReference type="Proteomes" id="UP000185192">
    <property type="component" value="Unassembled WGS sequence"/>
</dbReference>
<dbReference type="GO" id="GO:0009253">
    <property type="term" value="P:peptidoglycan catabolic process"/>
    <property type="evidence" value="ECO:0007669"/>
    <property type="project" value="InterPro"/>
</dbReference>
<comment type="catalytic activity">
    <reaction evidence="1">
        <text>Hydrolyzes the link between N-acetylmuramoyl residues and L-amino acid residues in certain cell-wall glycopeptides.</text>
        <dbReference type="EC" id="3.5.1.28"/>
    </reaction>
</comment>